<protein>
    <recommendedName>
        <fullName evidence="3">GATA-type domain-containing protein</fullName>
    </recommendedName>
</protein>
<feature type="domain" description="GATA-type" evidence="3">
    <location>
        <begin position="322"/>
        <end position="359"/>
    </location>
</feature>
<sequence>MSVVHPMFDSNYPRSPMLNSLKLRSLTPPGLSSNYSKKRSHSDLGADSEPQHESTKRSRTAPPSPPSAPATAVLPSAALFKQTPQRVSLPSLSTALERAKDPIVPTVSLDYFDTYKPHDENWRYGLLDSIRAKPSFLNSYSYLEAHAHNRPVDGGAGLKMAAKNDTAATTATQPNTQKEPVKLPPISELSSGVKPHFDSRISKSLPTLAERKINFPYESNYTYLNKTYMNDVERYPEYLELAQSLIQLSRPAGAGASYYQPEYRPPVATVNTVPFTPENSFTENEPSSPKKKQKTKFIPITPPSVKDKSRSELMRSPPRHGQQAARVCISCGSDQSPCWRPSWSIKEGQLCNSCGLRYKKTSARCLNKKCKKIPAKGEWSLMQTKGKADFGDEKAYSCLDCGWKVEVK</sequence>
<evidence type="ECO:0000313" key="4">
    <source>
        <dbReference type="EMBL" id="PVH13725.1"/>
    </source>
</evidence>
<dbReference type="GeneID" id="37001843"/>
<gene>
    <name evidence="4" type="ORF">CXQ87_001843</name>
</gene>
<feature type="region of interest" description="Disordered" evidence="2">
    <location>
        <begin position="164"/>
        <end position="191"/>
    </location>
</feature>
<dbReference type="RefSeq" id="XP_025334665.1">
    <property type="nucleotide sequence ID" value="XM_025480365.1"/>
</dbReference>
<dbReference type="GO" id="GO:0006355">
    <property type="term" value="P:regulation of DNA-templated transcription"/>
    <property type="evidence" value="ECO:0007669"/>
    <property type="project" value="InterPro"/>
</dbReference>
<dbReference type="CDD" id="cd00202">
    <property type="entry name" value="ZnF_GATA"/>
    <property type="match status" value="1"/>
</dbReference>
<dbReference type="AlphaFoldDB" id="A0A2V1A7T1"/>
<dbReference type="InterPro" id="IPR013088">
    <property type="entry name" value="Znf_NHR/GATA"/>
</dbReference>
<dbReference type="PROSITE" id="PS50114">
    <property type="entry name" value="GATA_ZN_FINGER_2"/>
    <property type="match status" value="1"/>
</dbReference>
<feature type="region of interest" description="Disordered" evidence="2">
    <location>
        <begin position="1"/>
        <end position="71"/>
    </location>
</feature>
<organism evidence="4 5">
    <name type="scientific">Candidozyma duobushaemuli</name>
    <dbReference type="NCBI Taxonomy" id="1231522"/>
    <lineage>
        <taxon>Eukaryota</taxon>
        <taxon>Fungi</taxon>
        <taxon>Dikarya</taxon>
        <taxon>Ascomycota</taxon>
        <taxon>Saccharomycotina</taxon>
        <taxon>Pichiomycetes</taxon>
        <taxon>Metschnikowiaceae</taxon>
        <taxon>Candidozyma</taxon>
    </lineage>
</organism>
<dbReference type="Gene3D" id="3.30.50.10">
    <property type="entry name" value="Erythroid Transcription Factor GATA-1, subunit A"/>
    <property type="match status" value="1"/>
</dbReference>
<evidence type="ECO:0000256" key="1">
    <source>
        <dbReference type="PROSITE-ProRule" id="PRU00094"/>
    </source>
</evidence>
<dbReference type="GO" id="GO:0008270">
    <property type="term" value="F:zinc ion binding"/>
    <property type="evidence" value="ECO:0007669"/>
    <property type="project" value="UniProtKB-KW"/>
</dbReference>
<feature type="compositionally biased region" description="Basic and acidic residues" evidence="2">
    <location>
        <begin position="41"/>
        <end position="56"/>
    </location>
</feature>
<keyword evidence="1" id="KW-0862">Zinc</keyword>
<proteinExistence type="predicted"/>
<dbReference type="GO" id="GO:0043565">
    <property type="term" value="F:sequence-specific DNA binding"/>
    <property type="evidence" value="ECO:0007669"/>
    <property type="project" value="InterPro"/>
</dbReference>
<evidence type="ECO:0000259" key="3">
    <source>
        <dbReference type="PROSITE" id="PS50114"/>
    </source>
</evidence>
<evidence type="ECO:0000256" key="2">
    <source>
        <dbReference type="SAM" id="MobiDB-lite"/>
    </source>
</evidence>
<reference evidence="4 5" key="1">
    <citation type="submission" date="2017-12" db="EMBL/GenBank/DDBJ databases">
        <title>Genome Sequence of the Amphotericin B-resistant Candida duobushaemulonii strain, B09383.</title>
        <authorList>
            <person name="Chow N.A."/>
            <person name="Gade L."/>
            <person name="Batra D."/>
            <person name="Rowe L.A."/>
            <person name="Loparev V.N."/>
            <person name="Litvintseva A.P."/>
        </authorList>
    </citation>
    <scope>NUCLEOTIDE SEQUENCE [LARGE SCALE GENOMIC DNA]</scope>
    <source>
        <strain evidence="4 5">B09383</strain>
    </source>
</reference>
<dbReference type="SMART" id="SM00401">
    <property type="entry name" value="ZnF_GATA"/>
    <property type="match status" value="1"/>
</dbReference>
<keyword evidence="1" id="KW-0863">Zinc-finger</keyword>
<keyword evidence="1" id="KW-0479">Metal-binding</keyword>
<feature type="region of interest" description="Disordered" evidence="2">
    <location>
        <begin position="277"/>
        <end position="317"/>
    </location>
</feature>
<dbReference type="Proteomes" id="UP000244406">
    <property type="component" value="Unassembled WGS sequence"/>
</dbReference>
<name>A0A2V1A7T1_9ASCO</name>
<comment type="caution">
    <text evidence="4">The sequence shown here is derived from an EMBL/GenBank/DDBJ whole genome shotgun (WGS) entry which is preliminary data.</text>
</comment>
<dbReference type="Pfam" id="PF00320">
    <property type="entry name" value="GATA"/>
    <property type="match status" value="1"/>
</dbReference>
<evidence type="ECO:0000313" key="5">
    <source>
        <dbReference type="Proteomes" id="UP000244406"/>
    </source>
</evidence>
<dbReference type="SUPFAM" id="SSF57716">
    <property type="entry name" value="Glucocorticoid receptor-like (DNA-binding domain)"/>
    <property type="match status" value="1"/>
</dbReference>
<dbReference type="InterPro" id="IPR000679">
    <property type="entry name" value="Znf_GATA"/>
</dbReference>
<dbReference type="VEuPathDB" id="FungiDB:CXQ87_001843"/>
<dbReference type="EMBL" id="PKFP01000001">
    <property type="protein sequence ID" value="PVH13725.1"/>
    <property type="molecule type" value="Genomic_DNA"/>
</dbReference>
<feature type="compositionally biased region" description="Polar residues" evidence="2">
    <location>
        <begin position="277"/>
        <end position="287"/>
    </location>
</feature>
<accession>A0A2V1A7T1</accession>
<keyword evidence="5" id="KW-1185">Reference proteome</keyword>